<sequence>MREIDVVFDPERKLFLYFGVTFLAIIVGPFGTYESMHFWQRATFWSLDVLGGMVILVPIVHVFYHSRLVRFIPSYPRFVLGVALGALPTAGYITVLYGTVGAKMELSTPYPLLFVQVTISSTLLLLTEFVLWPMVFGRQVKGNEGEAVASQVPQPEVPAVTRPTEPVEGRIPLLSRLPEGVQPGPIVSISMQDHYAEITLTTGKALILMRLSDAIDLLEDYPGVRVHRSHWVALNFLQGIEKQGKGYRALLQDGRELPISATYLEAARQQFQAHAQTVPA</sequence>
<protein>
    <submittedName>
        <fullName evidence="3">LytTR family transcriptional regulator</fullName>
    </submittedName>
</protein>
<comment type="caution">
    <text evidence="3">The sequence shown here is derived from an EMBL/GenBank/DDBJ whole genome shotgun (WGS) entry which is preliminary data.</text>
</comment>
<feature type="transmembrane region" description="Helical" evidence="1">
    <location>
        <begin position="112"/>
        <end position="132"/>
    </location>
</feature>
<feature type="transmembrane region" description="Helical" evidence="1">
    <location>
        <begin position="14"/>
        <end position="32"/>
    </location>
</feature>
<dbReference type="Gene3D" id="2.40.50.1020">
    <property type="entry name" value="LytTr DNA-binding domain"/>
    <property type="match status" value="1"/>
</dbReference>
<dbReference type="Proteomes" id="UP000664096">
    <property type="component" value="Unassembled WGS sequence"/>
</dbReference>
<keyword evidence="1" id="KW-0812">Transmembrane</keyword>
<name>A0A939EB04_9HYPH</name>
<proteinExistence type="predicted"/>
<dbReference type="RefSeq" id="WP_207138769.1">
    <property type="nucleotide sequence ID" value="NZ_JAEKJZ010000001.1"/>
</dbReference>
<dbReference type="PROSITE" id="PS50930">
    <property type="entry name" value="HTH_LYTTR"/>
    <property type="match status" value="1"/>
</dbReference>
<keyword evidence="1" id="KW-0472">Membrane</keyword>
<gene>
    <name evidence="3" type="ORF">JF539_02465</name>
</gene>
<feature type="transmembrane region" description="Helical" evidence="1">
    <location>
        <begin position="44"/>
        <end position="66"/>
    </location>
</feature>
<evidence type="ECO:0000259" key="2">
    <source>
        <dbReference type="PROSITE" id="PS50930"/>
    </source>
</evidence>
<accession>A0A939EB04</accession>
<dbReference type="EMBL" id="JAEKJZ010000001">
    <property type="protein sequence ID" value="MBN9669184.1"/>
    <property type="molecule type" value="Genomic_DNA"/>
</dbReference>
<keyword evidence="1" id="KW-1133">Transmembrane helix</keyword>
<dbReference type="GO" id="GO:0003677">
    <property type="term" value="F:DNA binding"/>
    <property type="evidence" value="ECO:0007669"/>
    <property type="project" value="InterPro"/>
</dbReference>
<dbReference type="AlphaFoldDB" id="A0A939EB04"/>
<evidence type="ECO:0000256" key="1">
    <source>
        <dbReference type="SAM" id="Phobius"/>
    </source>
</evidence>
<reference evidence="3" key="1">
    <citation type="submission" date="2020-12" db="EMBL/GenBank/DDBJ databases">
        <title>Oil enriched cultivation method for isolating marine PHA-producing bacteria.</title>
        <authorList>
            <person name="Zheng W."/>
            <person name="Yu S."/>
            <person name="Huang Y."/>
        </authorList>
    </citation>
    <scope>NUCLEOTIDE SEQUENCE</scope>
    <source>
        <strain evidence="3">SY-2-12</strain>
    </source>
</reference>
<feature type="transmembrane region" description="Helical" evidence="1">
    <location>
        <begin position="78"/>
        <end position="100"/>
    </location>
</feature>
<evidence type="ECO:0000313" key="4">
    <source>
        <dbReference type="Proteomes" id="UP000664096"/>
    </source>
</evidence>
<feature type="domain" description="HTH LytTR-type" evidence="2">
    <location>
        <begin position="181"/>
        <end position="273"/>
    </location>
</feature>
<dbReference type="SMART" id="SM00850">
    <property type="entry name" value="LytTR"/>
    <property type="match status" value="1"/>
</dbReference>
<evidence type="ECO:0000313" key="3">
    <source>
        <dbReference type="EMBL" id="MBN9669184.1"/>
    </source>
</evidence>
<dbReference type="InterPro" id="IPR007492">
    <property type="entry name" value="LytTR_DNA-bd_dom"/>
</dbReference>
<organism evidence="3 4">
    <name type="scientific">Roseibium aggregatum</name>
    <dbReference type="NCBI Taxonomy" id="187304"/>
    <lineage>
        <taxon>Bacteria</taxon>
        <taxon>Pseudomonadati</taxon>
        <taxon>Pseudomonadota</taxon>
        <taxon>Alphaproteobacteria</taxon>
        <taxon>Hyphomicrobiales</taxon>
        <taxon>Stappiaceae</taxon>
        <taxon>Roseibium</taxon>
    </lineage>
</organism>
<dbReference type="Pfam" id="PF04397">
    <property type="entry name" value="LytTR"/>
    <property type="match status" value="1"/>
</dbReference>